<comment type="similarity">
    <text evidence="2 8">Belongs to the Wnt family.</text>
</comment>
<organism evidence="9 10">
    <name type="scientific">Diatraea saccharalis</name>
    <name type="common">sugarcane borer</name>
    <dbReference type="NCBI Taxonomy" id="40085"/>
    <lineage>
        <taxon>Eukaryota</taxon>
        <taxon>Metazoa</taxon>
        <taxon>Ecdysozoa</taxon>
        <taxon>Arthropoda</taxon>
        <taxon>Hexapoda</taxon>
        <taxon>Insecta</taxon>
        <taxon>Pterygota</taxon>
        <taxon>Neoptera</taxon>
        <taxon>Endopterygota</taxon>
        <taxon>Lepidoptera</taxon>
        <taxon>Glossata</taxon>
        <taxon>Ditrysia</taxon>
        <taxon>Pyraloidea</taxon>
        <taxon>Crambidae</taxon>
        <taxon>Crambinae</taxon>
        <taxon>Diatraea</taxon>
    </lineage>
</organism>
<evidence type="ECO:0000256" key="2">
    <source>
        <dbReference type="ARBA" id="ARBA00005683"/>
    </source>
</evidence>
<dbReference type="AlphaFoldDB" id="A0A9N9QWF5"/>
<reference evidence="9" key="1">
    <citation type="submission" date="2021-12" db="EMBL/GenBank/DDBJ databases">
        <authorList>
            <person name="King R."/>
        </authorList>
    </citation>
    <scope>NUCLEOTIDE SEQUENCE</scope>
</reference>
<dbReference type="GO" id="GO:0045165">
    <property type="term" value="P:cell fate commitment"/>
    <property type="evidence" value="ECO:0007669"/>
    <property type="project" value="TreeGrafter"/>
</dbReference>
<dbReference type="GO" id="GO:0005125">
    <property type="term" value="F:cytokine activity"/>
    <property type="evidence" value="ECO:0007669"/>
    <property type="project" value="TreeGrafter"/>
</dbReference>
<dbReference type="Proteomes" id="UP001153714">
    <property type="component" value="Chromosome 12"/>
</dbReference>
<name>A0A9N9QWF5_9NEOP</name>
<keyword evidence="4" id="KW-0964">Secreted</keyword>
<evidence type="ECO:0000256" key="1">
    <source>
        <dbReference type="ARBA" id="ARBA00004498"/>
    </source>
</evidence>
<gene>
    <name evidence="9" type="ORF">DIATSA_LOCUS2706</name>
</gene>
<evidence type="ECO:0000256" key="4">
    <source>
        <dbReference type="ARBA" id="ARBA00022525"/>
    </source>
</evidence>
<protein>
    <recommendedName>
        <fullName evidence="8">Protein Wnt</fullName>
    </recommendedName>
</protein>
<evidence type="ECO:0000256" key="7">
    <source>
        <dbReference type="ARBA" id="ARBA00023157"/>
    </source>
</evidence>
<proteinExistence type="inferred from homology"/>
<evidence type="ECO:0000256" key="6">
    <source>
        <dbReference type="ARBA" id="ARBA00022687"/>
    </source>
</evidence>
<keyword evidence="6 8" id="KW-0879">Wnt signaling pathway</keyword>
<evidence type="ECO:0000313" key="9">
    <source>
        <dbReference type="EMBL" id="CAG9784625.1"/>
    </source>
</evidence>
<evidence type="ECO:0000313" key="10">
    <source>
        <dbReference type="Proteomes" id="UP001153714"/>
    </source>
</evidence>
<keyword evidence="10" id="KW-1185">Reference proteome</keyword>
<dbReference type="GO" id="GO:0005109">
    <property type="term" value="F:frizzled binding"/>
    <property type="evidence" value="ECO:0007669"/>
    <property type="project" value="TreeGrafter"/>
</dbReference>
<dbReference type="Pfam" id="PF00110">
    <property type="entry name" value="wnt"/>
    <property type="match status" value="1"/>
</dbReference>
<reference evidence="9" key="2">
    <citation type="submission" date="2022-10" db="EMBL/GenBank/DDBJ databases">
        <authorList>
            <consortium name="ENA_rothamsted_submissions"/>
            <consortium name="culmorum"/>
            <person name="King R."/>
        </authorList>
    </citation>
    <scope>NUCLEOTIDE SEQUENCE</scope>
</reference>
<sequence>MKKKRVSAVKNRMLRIFPAAIVYFLFLLFSMASSRGGTLPNHLKLSSALTCRLVGGLTREQRAVCQETPDTVSIAFEGLQLAVKECQHQFRWHRWNCSNLITKSSNPHTSGIMKRANDTIVRRNFEFKQLTMLRLGGQRRAASARSREGMKRACRVAAYTPRYESETRPHVT</sequence>
<keyword evidence="5" id="KW-0272">Extracellular matrix</keyword>
<accession>A0A9N9QWF5</accession>
<dbReference type="GO" id="GO:0060070">
    <property type="term" value="P:canonical Wnt signaling pathway"/>
    <property type="evidence" value="ECO:0007669"/>
    <property type="project" value="TreeGrafter"/>
</dbReference>
<keyword evidence="7" id="KW-1015">Disulfide bond</keyword>
<keyword evidence="3 8" id="KW-0217">Developmental protein</keyword>
<comment type="subcellular location">
    <subcellularLocation>
        <location evidence="1 8">Secreted</location>
        <location evidence="1 8">Extracellular space</location>
        <location evidence="1 8">Extracellular matrix</location>
    </subcellularLocation>
</comment>
<dbReference type="PANTHER" id="PTHR12027:SF98">
    <property type="entry name" value="PROTEIN WNT"/>
    <property type="match status" value="1"/>
</dbReference>
<comment type="function">
    <text evidence="8">Ligand for members of the frizzled family of seven transmembrane receptors.</text>
</comment>
<evidence type="ECO:0000256" key="3">
    <source>
        <dbReference type="ARBA" id="ARBA00022473"/>
    </source>
</evidence>
<dbReference type="PANTHER" id="PTHR12027">
    <property type="entry name" value="WNT RELATED"/>
    <property type="match status" value="1"/>
</dbReference>
<dbReference type="InterPro" id="IPR005817">
    <property type="entry name" value="Wnt"/>
</dbReference>
<evidence type="ECO:0000256" key="5">
    <source>
        <dbReference type="ARBA" id="ARBA00022530"/>
    </source>
</evidence>
<evidence type="ECO:0000256" key="8">
    <source>
        <dbReference type="RuleBase" id="RU003500"/>
    </source>
</evidence>
<dbReference type="EMBL" id="OU893343">
    <property type="protein sequence ID" value="CAG9784625.1"/>
    <property type="molecule type" value="Genomic_DNA"/>
</dbReference>
<dbReference type="GO" id="GO:0005615">
    <property type="term" value="C:extracellular space"/>
    <property type="evidence" value="ECO:0007669"/>
    <property type="project" value="TreeGrafter"/>
</dbReference>
<dbReference type="OrthoDB" id="5945655at2759"/>
<dbReference type="GO" id="GO:0030182">
    <property type="term" value="P:neuron differentiation"/>
    <property type="evidence" value="ECO:0007669"/>
    <property type="project" value="TreeGrafter"/>
</dbReference>